<evidence type="ECO:0000313" key="3">
    <source>
        <dbReference type="EMBL" id="WRW39369.1"/>
    </source>
</evidence>
<feature type="signal peptide" evidence="1">
    <location>
        <begin position="1"/>
        <end position="23"/>
    </location>
</feature>
<dbReference type="Pfam" id="PF25881">
    <property type="entry name" value="HH_YBHG"/>
    <property type="match status" value="1"/>
</dbReference>
<feature type="domain" description="YbhG-like alpha-helical hairpin" evidence="2">
    <location>
        <begin position="83"/>
        <end position="206"/>
    </location>
</feature>
<feature type="chain" id="PRO_5047431765" evidence="1">
    <location>
        <begin position="24"/>
        <end position="332"/>
    </location>
</feature>
<keyword evidence="3" id="KW-0614">Plasmid</keyword>
<dbReference type="RefSeq" id="WP_193443237.1">
    <property type="nucleotide sequence ID" value="NZ_BSOQ01000008.1"/>
</dbReference>
<reference evidence="3 4" key="1">
    <citation type="submission" date="2023-12" db="EMBL/GenBank/DDBJ databases">
        <authorList>
            <person name="Menendez E."/>
            <person name="Kaur S."/>
            <person name="Flores-Felix J.D."/>
            <person name="diCenzo G.C."/>
            <person name="Peix A."/>
            <person name="Velazquez E."/>
        </authorList>
    </citation>
    <scope>NUCLEOTIDE SEQUENCE [LARGE SCALE GENOMIC DNA]</scope>
    <source>
        <strain evidence="3 4">CIP 108029</strain>
        <plasmid evidence="3 4">pRinCIP108029d</plasmid>
    </source>
</reference>
<organism evidence="3 4">
    <name type="scientific">Rhizobium indigoferae</name>
    <dbReference type="NCBI Taxonomy" id="158891"/>
    <lineage>
        <taxon>Bacteria</taxon>
        <taxon>Pseudomonadati</taxon>
        <taxon>Pseudomonadota</taxon>
        <taxon>Alphaproteobacteria</taxon>
        <taxon>Hyphomicrobiales</taxon>
        <taxon>Rhizobiaceae</taxon>
        <taxon>Rhizobium/Agrobacterium group</taxon>
        <taxon>Rhizobium</taxon>
    </lineage>
</organism>
<evidence type="ECO:0000259" key="2">
    <source>
        <dbReference type="Pfam" id="PF25881"/>
    </source>
</evidence>
<dbReference type="Gene3D" id="1.10.287.470">
    <property type="entry name" value="Helix hairpin bin"/>
    <property type="match status" value="2"/>
</dbReference>
<accession>A0ABZ1DW63</accession>
<dbReference type="PANTHER" id="PTHR30438">
    <property type="entry name" value="36 KDA ANTIGEN-RELATED"/>
    <property type="match status" value="1"/>
</dbReference>
<protein>
    <submittedName>
        <fullName evidence="3">Efflux RND transporter periplasmic adaptor subunit</fullName>
    </submittedName>
</protein>
<dbReference type="EMBL" id="CP140637">
    <property type="protein sequence ID" value="WRW39369.1"/>
    <property type="molecule type" value="Genomic_DNA"/>
</dbReference>
<geneLocation type="plasmid" evidence="3 4">
    <name>pRinCIP108029d</name>
</geneLocation>
<evidence type="ECO:0000313" key="4">
    <source>
        <dbReference type="Proteomes" id="UP001322785"/>
    </source>
</evidence>
<dbReference type="InterPro" id="IPR059052">
    <property type="entry name" value="HH_YbhG-like"/>
</dbReference>
<sequence>MKPRTLCQFALLRPLMTASIVLAALGSGAATFSGDNGDMAGAAPGMVQRTEIRIAPEVGGWLQSVAVRPGQHVKRGDLLASLDSPELAAALGEARAAAASAKASRDHVYAGVRSEEVAIVEQSVKTAEANLLLAQQQNARAVSLAAKGSGSRQLLDDTTAQLGKAQADLDLKRAQLTAASAGPTREELALADAKVAAAQAAENYAQIAFDRTMLKAPIDATILIQAAELGEALTPGKPVLTIEPDGQRWFAFTLREDILKGLAIGKAVALQTSDGRRVDARVTELRPLGEFATWRAARAVGDHDLNSVWLRLDPTGDAQGLEPGMTVWLDLK</sequence>
<evidence type="ECO:0000256" key="1">
    <source>
        <dbReference type="SAM" id="SignalP"/>
    </source>
</evidence>
<dbReference type="Gene3D" id="2.40.30.170">
    <property type="match status" value="1"/>
</dbReference>
<name>A0ABZ1DW63_9HYPH</name>
<proteinExistence type="predicted"/>
<keyword evidence="1" id="KW-0732">Signal</keyword>
<keyword evidence="4" id="KW-1185">Reference proteome</keyword>
<dbReference type="Gene3D" id="2.40.50.100">
    <property type="match status" value="2"/>
</dbReference>
<dbReference type="Proteomes" id="UP001322785">
    <property type="component" value="Plasmid pRinCIP108029d"/>
</dbReference>
<gene>
    <name evidence="3" type="ORF">U5G49_006443</name>
</gene>
<dbReference type="PANTHER" id="PTHR30438:SF2">
    <property type="entry name" value="MEMBRANE PROTEIN"/>
    <property type="match status" value="1"/>
</dbReference>
<dbReference type="SUPFAM" id="SSF111369">
    <property type="entry name" value="HlyD-like secretion proteins"/>
    <property type="match status" value="3"/>
</dbReference>